<dbReference type="Gene3D" id="3.90.1480.10">
    <property type="entry name" value="Alpha-2,3-sialyltransferase"/>
    <property type="match status" value="1"/>
</dbReference>
<reference evidence="2" key="1">
    <citation type="submission" date="2017-05" db="EMBL/GenBank/DDBJ databases">
        <title>Improved OligoMM genomes.</title>
        <authorList>
            <person name="Garzetti D."/>
        </authorList>
    </citation>
    <scope>NUCLEOTIDE SEQUENCE [LARGE SCALE GENOMIC DNA]</scope>
    <source>
        <strain evidence="2">YL45</strain>
    </source>
</reference>
<name>A0A227KQ68_9BURK</name>
<protein>
    <recommendedName>
        <fullName evidence="3">Lipopolysaccharide biosynthesis protein</fullName>
    </recommendedName>
</protein>
<sequence length="327" mass="37646">MLSPAFRSKQRRSIFKKFLRLFGLPDFSQIYLFSDGLWKKRSFSFSKDGEEIFDDVYSIYFNSRFLLLTSSFQSLRKNMDSRSKRIFIIGSGPSIAKQNLNVLKNEEVILLNGSCILIKQLALKEATLVISDDSFIQKRSRLLNEVLKYVQESGSKIRLCFSFRVLRAFLKEKILLPEGAKIFLFEELLPDVVVQSQASLNIYDYKQRIERNDVTMKIFSSFDKAGVFHCGSVMTVGIQIAAFLGYEEVYLLGFDIGNSNQPRFYEKEGDQVRSGLLADYETGILPFMLLASAWFMKNNRKIFNCSPSTLLPYEVVPYLDFGLFSNE</sequence>
<evidence type="ECO:0008006" key="3">
    <source>
        <dbReference type="Google" id="ProtNLM"/>
    </source>
</evidence>
<dbReference type="AlphaFoldDB" id="A0A227KQ68"/>
<dbReference type="Proteomes" id="UP000214610">
    <property type="component" value="Unassembled WGS sequence"/>
</dbReference>
<organism evidence="1 2">
    <name type="scientific">Turicimonas muris</name>
    <dbReference type="NCBI Taxonomy" id="1796652"/>
    <lineage>
        <taxon>Bacteria</taxon>
        <taxon>Pseudomonadati</taxon>
        <taxon>Pseudomonadota</taxon>
        <taxon>Betaproteobacteria</taxon>
        <taxon>Burkholderiales</taxon>
        <taxon>Sutterellaceae</taxon>
        <taxon>Turicimonas</taxon>
    </lineage>
</organism>
<dbReference type="GeneID" id="78363671"/>
<evidence type="ECO:0000313" key="1">
    <source>
        <dbReference type="EMBL" id="OXE50381.1"/>
    </source>
</evidence>
<dbReference type="RefSeq" id="WP_066592036.1">
    <property type="nucleotide sequence ID" value="NZ_CAJTBZ010000020.1"/>
</dbReference>
<gene>
    <name evidence="1" type="ORF">ADH67_05220</name>
</gene>
<comment type="caution">
    <text evidence="1">The sequence shown here is derived from an EMBL/GenBank/DDBJ whole genome shotgun (WGS) entry which is preliminary data.</text>
</comment>
<evidence type="ECO:0000313" key="2">
    <source>
        <dbReference type="Proteomes" id="UP000214610"/>
    </source>
</evidence>
<accession>A0A227KQ68</accession>
<dbReference type="EMBL" id="NHMP01000002">
    <property type="protein sequence ID" value="OXE50381.1"/>
    <property type="molecule type" value="Genomic_DNA"/>
</dbReference>
<keyword evidence="2" id="KW-1185">Reference proteome</keyword>
<proteinExistence type="predicted"/>